<gene>
    <name evidence="1" type="ORF">EV644_12674</name>
</gene>
<dbReference type="Proteomes" id="UP000295818">
    <property type="component" value="Unassembled WGS sequence"/>
</dbReference>
<proteinExistence type="predicted"/>
<accession>A0ABY2B9N3</accession>
<reference evidence="1 2" key="1">
    <citation type="journal article" date="2015" name="Stand. Genomic Sci.">
        <title>Genomic Encyclopedia of Bacterial and Archaeal Type Strains, Phase III: the genomes of soil and plant-associated and newly described type strains.</title>
        <authorList>
            <person name="Whitman W.B."/>
            <person name="Woyke T."/>
            <person name="Klenk H.P."/>
            <person name="Zhou Y."/>
            <person name="Lilburn T.G."/>
            <person name="Beck B.J."/>
            <person name="De Vos P."/>
            <person name="Vandamme P."/>
            <person name="Eisen J.A."/>
            <person name="Garrity G."/>
            <person name="Hugenholtz P."/>
            <person name="Kyrpides N.C."/>
        </authorList>
    </citation>
    <scope>NUCLEOTIDE SEQUENCE [LARGE SCALE GENOMIC DNA]</scope>
    <source>
        <strain evidence="1 2">VKM Ac-2538</strain>
    </source>
</reference>
<dbReference type="RefSeq" id="WP_132195624.1">
    <property type="nucleotide sequence ID" value="NZ_SLWM01000026.1"/>
</dbReference>
<comment type="caution">
    <text evidence="1">The sequence shown here is derived from an EMBL/GenBank/DDBJ whole genome shotgun (WGS) entry which is preliminary data.</text>
</comment>
<evidence type="ECO:0000313" key="2">
    <source>
        <dbReference type="Proteomes" id="UP000295818"/>
    </source>
</evidence>
<protein>
    <recommendedName>
        <fullName evidence="3">CYTH domain-containing protein</fullName>
    </recommendedName>
</protein>
<evidence type="ECO:0000313" key="1">
    <source>
        <dbReference type="EMBL" id="TCO12331.1"/>
    </source>
</evidence>
<name>A0ABY2B9N3_9ACTN</name>
<keyword evidence="2" id="KW-1185">Reference proteome</keyword>
<sequence length="242" mass="26986">MTAEPLEGRAAEEVRSLEVRWIFPGRLETAVTGWFGRFPIETESREDSYLLDPRLPGLSVKVRGGRLLEVKMYHGSPGILEVAGHARGRLESWQKWSFPASPPDQYSGSPPGWRPVRKRRRISRFALAGGQIVARASELDQEPQCDVELTEVSTIGQDWWTLGFEASGPADLLRSALEATARLVFNRPLPGGAEPDLDESKSYMQWLSQRPGLKTEVFDVQRSASDSLLPASSEADEHRSED</sequence>
<organism evidence="1 2">
    <name type="scientific">Kribbella orskensis</name>
    <dbReference type="NCBI Taxonomy" id="2512216"/>
    <lineage>
        <taxon>Bacteria</taxon>
        <taxon>Bacillati</taxon>
        <taxon>Actinomycetota</taxon>
        <taxon>Actinomycetes</taxon>
        <taxon>Propionibacteriales</taxon>
        <taxon>Kribbellaceae</taxon>
        <taxon>Kribbella</taxon>
    </lineage>
</organism>
<dbReference type="EMBL" id="SLWM01000026">
    <property type="protein sequence ID" value="TCO12331.1"/>
    <property type="molecule type" value="Genomic_DNA"/>
</dbReference>
<evidence type="ECO:0008006" key="3">
    <source>
        <dbReference type="Google" id="ProtNLM"/>
    </source>
</evidence>